<dbReference type="GO" id="GO:0004725">
    <property type="term" value="F:protein tyrosine phosphatase activity"/>
    <property type="evidence" value="ECO:0007669"/>
    <property type="project" value="InterPro"/>
</dbReference>
<reference evidence="6 7" key="1">
    <citation type="submission" date="2019-08" db="EMBL/GenBank/DDBJ databases">
        <title>Bradymonadales sp. TMQ2.</title>
        <authorList>
            <person name="Liang Q."/>
        </authorList>
    </citation>
    <scope>NUCLEOTIDE SEQUENCE [LARGE SCALE GENOMIC DNA]</scope>
    <source>
        <strain evidence="6 7">TMQ2</strain>
    </source>
</reference>
<protein>
    <submittedName>
        <fullName evidence="6">Low molecular weight phosphotyrosine protein phosphatase</fullName>
    </submittedName>
</protein>
<evidence type="ECO:0000259" key="5">
    <source>
        <dbReference type="SMART" id="SM00226"/>
    </source>
</evidence>
<feature type="active site" description="Proton donor" evidence="4">
    <location>
        <position position="121"/>
    </location>
</feature>
<dbReference type="Pfam" id="PF01451">
    <property type="entry name" value="LMWPc"/>
    <property type="match status" value="1"/>
</dbReference>
<dbReference type="InterPro" id="IPR017867">
    <property type="entry name" value="Tyr_phospatase_low_mol_wt"/>
</dbReference>
<feature type="active site" evidence="4">
    <location>
        <position position="16"/>
    </location>
</feature>
<dbReference type="InterPro" id="IPR050438">
    <property type="entry name" value="LMW_PTPase"/>
</dbReference>
<dbReference type="SUPFAM" id="SSF52788">
    <property type="entry name" value="Phosphotyrosine protein phosphatases I"/>
    <property type="match status" value="1"/>
</dbReference>
<comment type="similarity">
    <text evidence="1">Belongs to the low molecular weight phosphotyrosine protein phosphatase family.</text>
</comment>
<evidence type="ECO:0000256" key="3">
    <source>
        <dbReference type="ARBA" id="ARBA00022912"/>
    </source>
</evidence>
<dbReference type="PANTHER" id="PTHR11717">
    <property type="entry name" value="LOW MOLECULAR WEIGHT PROTEIN TYROSINE PHOSPHATASE"/>
    <property type="match status" value="1"/>
</dbReference>
<feature type="active site" description="Nucleophile" evidence="4">
    <location>
        <position position="10"/>
    </location>
</feature>
<evidence type="ECO:0000256" key="1">
    <source>
        <dbReference type="ARBA" id="ARBA00011063"/>
    </source>
</evidence>
<accession>A0A5C6X5H9</accession>
<sequence length="152" mass="16927">MTTRRIICVCTGNICRSPMAAALLRVKLQQRAVVISAGTLGLVGRPAAQFAQMAVERFGASLEDHRSQGVSLPLMRMADHILVMSPRHSRHLLQLAPDLQSRLVEIWRFDPEQQVETGIPDPVGQNREVFEHCCAIIDRSIDAWIGTLNLPH</sequence>
<dbReference type="InterPro" id="IPR023485">
    <property type="entry name" value="Ptyr_pPase"/>
</dbReference>
<dbReference type="PRINTS" id="PR00719">
    <property type="entry name" value="LMWPTPASE"/>
</dbReference>
<dbReference type="SMART" id="SM00226">
    <property type="entry name" value="LMWPc"/>
    <property type="match status" value="1"/>
</dbReference>
<evidence type="ECO:0000256" key="2">
    <source>
        <dbReference type="ARBA" id="ARBA00022801"/>
    </source>
</evidence>
<dbReference type="EMBL" id="VOSL01000044">
    <property type="protein sequence ID" value="TXD36408.1"/>
    <property type="molecule type" value="Genomic_DNA"/>
</dbReference>
<dbReference type="InterPro" id="IPR036196">
    <property type="entry name" value="Ptyr_pPase_sf"/>
</dbReference>
<proteinExistence type="inferred from homology"/>
<gene>
    <name evidence="6" type="ORF">FRC96_10030</name>
</gene>
<keyword evidence="3" id="KW-0904">Protein phosphatase</keyword>
<name>A0A5C6X5H9_9DELT</name>
<evidence type="ECO:0000313" key="7">
    <source>
        <dbReference type="Proteomes" id="UP000321046"/>
    </source>
</evidence>
<dbReference type="Gene3D" id="3.40.50.2300">
    <property type="match status" value="1"/>
</dbReference>
<dbReference type="RefSeq" id="WP_146974358.1">
    <property type="nucleotide sequence ID" value="NZ_VOSL01000044.1"/>
</dbReference>
<dbReference type="AlphaFoldDB" id="A0A5C6X5H9"/>
<dbReference type="PANTHER" id="PTHR11717:SF31">
    <property type="entry name" value="LOW MOLECULAR WEIGHT PROTEIN-TYROSINE-PHOSPHATASE ETP-RELATED"/>
    <property type="match status" value="1"/>
</dbReference>
<evidence type="ECO:0000256" key="4">
    <source>
        <dbReference type="PIRSR" id="PIRSR617867-1"/>
    </source>
</evidence>
<evidence type="ECO:0000313" key="6">
    <source>
        <dbReference type="EMBL" id="TXD36408.1"/>
    </source>
</evidence>
<feature type="domain" description="Phosphotyrosine protein phosphatase I" evidence="5">
    <location>
        <begin position="4"/>
        <end position="147"/>
    </location>
</feature>
<keyword evidence="2" id="KW-0378">Hydrolase</keyword>
<organism evidence="6 7">
    <name type="scientific">Lujinxingia vulgaris</name>
    <dbReference type="NCBI Taxonomy" id="2600176"/>
    <lineage>
        <taxon>Bacteria</taxon>
        <taxon>Deltaproteobacteria</taxon>
        <taxon>Bradymonadales</taxon>
        <taxon>Lujinxingiaceae</taxon>
        <taxon>Lujinxingia</taxon>
    </lineage>
</organism>
<dbReference type="Proteomes" id="UP000321046">
    <property type="component" value="Unassembled WGS sequence"/>
</dbReference>
<comment type="caution">
    <text evidence="6">The sequence shown here is derived from an EMBL/GenBank/DDBJ whole genome shotgun (WGS) entry which is preliminary data.</text>
</comment>
<dbReference type="OrthoDB" id="9784339at2"/>